<evidence type="ECO:0000256" key="1">
    <source>
        <dbReference type="SAM" id="SignalP"/>
    </source>
</evidence>
<feature type="signal peptide" evidence="1">
    <location>
        <begin position="1"/>
        <end position="18"/>
    </location>
</feature>
<dbReference type="EMBL" id="BTRK01000003">
    <property type="protein sequence ID" value="GMR42088.1"/>
    <property type="molecule type" value="Genomic_DNA"/>
</dbReference>
<keyword evidence="3" id="KW-1185">Reference proteome</keyword>
<name>A0AAN4ZP68_9BILA</name>
<comment type="caution">
    <text evidence="2">The sequence shown here is derived from an EMBL/GenBank/DDBJ whole genome shotgun (WGS) entry which is preliminary data.</text>
</comment>
<proteinExistence type="predicted"/>
<evidence type="ECO:0000313" key="3">
    <source>
        <dbReference type="Proteomes" id="UP001328107"/>
    </source>
</evidence>
<keyword evidence="1" id="KW-0732">Signal</keyword>
<evidence type="ECO:0000313" key="2">
    <source>
        <dbReference type="EMBL" id="GMR42088.1"/>
    </source>
</evidence>
<protein>
    <submittedName>
        <fullName evidence="2">Uncharacterized protein</fullName>
    </submittedName>
</protein>
<dbReference type="AlphaFoldDB" id="A0AAN4ZP68"/>
<accession>A0AAN4ZP68</accession>
<gene>
    <name evidence="2" type="ORF">PMAYCL1PPCAC_12283</name>
</gene>
<organism evidence="2 3">
    <name type="scientific">Pristionchus mayeri</name>
    <dbReference type="NCBI Taxonomy" id="1317129"/>
    <lineage>
        <taxon>Eukaryota</taxon>
        <taxon>Metazoa</taxon>
        <taxon>Ecdysozoa</taxon>
        <taxon>Nematoda</taxon>
        <taxon>Chromadorea</taxon>
        <taxon>Rhabditida</taxon>
        <taxon>Rhabditina</taxon>
        <taxon>Diplogasteromorpha</taxon>
        <taxon>Diplogasteroidea</taxon>
        <taxon>Neodiplogasteridae</taxon>
        <taxon>Pristionchus</taxon>
    </lineage>
</organism>
<reference evidence="3" key="1">
    <citation type="submission" date="2022-10" db="EMBL/GenBank/DDBJ databases">
        <title>Genome assembly of Pristionchus species.</title>
        <authorList>
            <person name="Yoshida K."/>
            <person name="Sommer R.J."/>
        </authorList>
    </citation>
    <scope>NUCLEOTIDE SEQUENCE [LARGE SCALE GENOMIC DNA]</scope>
    <source>
        <strain evidence="3">RS5460</strain>
    </source>
</reference>
<feature type="chain" id="PRO_5042823554" evidence="1">
    <location>
        <begin position="19"/>
        <end position="206"/>
    </location>
</feature>
<dbReference type="Proteomes" id="UP001328107">
    <property type="component" value="Unassembled WGS sequence"/>
</dbReference>
<sequence>MFSFRTVAFFLLLMLVVGEDPEGSLSANNESKSNTIVEDVRGEEDQSMEDYPPDESNIKLSFDDCAKEGYSCYFIRNDDDGRTPWTNDERQRQLYQVKNNDILKYKEATTRVIIRRGKNRMIMNATMDKEIDKVVFKLKKEVDCTMKREEEADLFEVMESSKDRNLNLEIPNHSISLNSTSPDFLVATITARFHPLIHDDCSFRQM</sequence>